<dbReference type="InterPro" id="IPR050072">
    <property type="entry name" value="Peptidase_M20A"/>
</dbReference>
<organism evidence="7 8">
    <name type="scientific">Paroceanicella profunda</name>
    <dbReference type="NCBI Taxonomy" id="2579971"/>
    <lineage>
        <taxon>Bacteria</taxon>
        <taxon>Pseudomonadati</taxon>
        <taxon>Pseudomonadota</taxon>
        <taxon>Alphaproteobacteria</taxon>
        <taxon>Rhodobacterales</taxon>
        <taxon>Paracoccaceae</taxon>
        <taxon>Paroceanicella</taxon>
    </lineage>
</organism>
<dbReference type="Gene3D" id="3.40.630.10">
    <property type="entry name" value="Zn peptidases"/>
    <property type="match status" value="1"/>
</dbReference>
<comment type="cofactor">
    <cofactor evidence="1">
        <name>Zn(2+)</name>
        <dbReference type="ChEBI" id="CHEBI:29105"/>
    </cofactor>
</comment>
<dbReference type="InterPro" id="IPR017150">
    <property type="entry name" value="Pept_M20_glutamate_carboxypep"/>
</dbReference>
<dbReference type="GO" id="GO:0046872">
    <property type="term" value="F:metal ion binding"/>
    <property type="evidence" value="ECO:0007669"/>
    <property type="project" value="UniProtKB-KW"/>
</dbReference>
<dbReference type="InterPro" id="IPR002933">
    <property type="entry name" value="Peptidase_M20"/>
</dbReference>
<evidence type="ECO:0000259" key="6">
    <source>
        <dbReference type="Pfam" id="PF07687"/>
    </source>
</evidence>
<keyword evidence="3" id="KW-0378">Hydrolase</keyword>
<dbReference type="PANTHER" id="PTHR43808">
    <property type="entry name" value="ACETYLORNITHINE DEACETYLASE"/>
    <property type="match status" value="1"/>
</dbReference>
<accession>A0A5B8FV97</accession>
<keyword evidence="8" id="KW-1185">Reference proteome</keyword>
<dbReference type="PIRSF" id="PIRSF037238">
    <property type="entry name" value="Carboxypeptidase_G2"/>
    <property type="match status" value="1"/>
</dbReference>
<dbReference type="SUPFAM" id="SSF55031">
    <property type="entry name" value="Bacterial exopeptidase dimerisation domain"/>
    <property type="match status" value="1"/>
</dbReference>
<proteinExistence type="predicted"/>
<evidence type="ECO:0000256" key="5">
    <source>
        <dbReference type="PIRSR" id="PIRSR037238-1"/>
    </source>
</evidence>
<keyword evidence="4" id="KW-0862">Zinc</keyword>
<dbReference type="Proteomes" id="UP000305888">
    <property type="component" value="Chromosome"/>
</dbReference>
<evidence type="ECO:0000313" key="8">
    <source>
        <dbReference type="Proteomes" id="UP000305888"/>
    </source>
</evidence>
<dbReference type="Pfam" id="PF07687">
    <property type="entry name" value="M20_dimer"/>
    <property type="match status" value="1"/>
</dbReference>
<reference evidence="7 8" key="1">
    <citation type="submission" date="2019-06" db="EMBL/GenBank/DDBJ databases">
        <title>Genome sequence of Rhodobacteraceae bacterium D4M1.</title>
        <authorList>
            <person name="Cao J."/>
        </authorList>
    </citation>
    <scope>NUCLEOTIDE SEQUENCE [LARGE SCALE GENOMIC DNA]</scope>
    <source>
        <strain evidence="7 8">D4M1</strain>
    </source>
</reference>
<dbReference type="InterPro" id="IPR036264">
    <property type="entry name" value="Bact_exopeptidase_dim_dom"/>
</dbReference>
<protein>
    <submittedName>
        <fullName evidence="7">M20 family metallopeptidase</fullName>
    </submittedName>
</protein>
<dbReference type="Gene3D" id="3.30.70.360">
    <property type="match status" value="1"/>
</dbReference>
<dbReference type="PANTHER" id="PTHR43808:SF9">
    <property type="entry name" value="BLL0789 PROTEIN"/>
    <property type="match status" value="1"/>
</dbReference>
<dbReference type="InterPro" id="IPR011650">
    <property type="entry name" value="Peptidase_M20_dimer"/>
</dbReference>
<dbReference type="EMBL" id="CP040818">
    <property type="protein sequence ID" value="QDL90389.1"/>
    <property type="molecule type" value="Genomic_DNA"/>
</dbReference>
<feature type="active site" description="Proton acceptor" evidence="5">
    <location>
        <position position="142"/>
    </location>
</feature>
<dbReference type="OrthoDB" id="9776600at2"/>
<dbReference type="GO" id="GO:0016787">
    <property type="term" value="F:hydrolase activity"/>
    <property type="evidence" value="ECO:0007669"/>
    <property type="project" value="UniProtKB-KW"/>
</dbReference>
<evidence type="ECO:0000256" key="1">
    <source>
        <dbReference type="ARBA" id="ARBA00001947"/>
    </source>
</evidence>
<evidence type="ECO:0000256" key="3">
    <source>
        <dbReference type="ARBA" id="ARBA00022801"/>
    </source>
</evidence>
<dbReference type="PROSITE" id="PS00758">
    <property type="entry name" value="ARGE_DAPE_CPG2_1"/>
    <property type="match status" value="1"/>
</dbReference>
<evidence type="ECO:0000256" key="2">
    <source>
        <dbReference type="ARBA" id="ARBA00022723"/>
    </source>
</evidence>
<sequence>MSVKKSAAELLEGIRAWVEIESHTADAPGVNALADRISAEYAAIGAEVERVPGRDGLGDHLVVRAPWGGGQNGPGILILSHMDTVHPRGTLARFPFRAEGDIAYGPGIYDMKGGAYLALQAVAELAGPGAPLPVTHLFVSDEEIGSPTSQELITGLARGAKYVLVTEPAREGGKIVIARKGVMRYEIRTFGRAAHSGARHEDGRSAIAEIARLALRFHALTDYARGITANVGMISGGSGVNVVAAEAWMAVDVRVPDLAAQAEVEAFVAALAPQDPDVALEVSGGINRPAYEATPEIAALFDRAKALAAELGFTLEGLKTGGGSDGNFTATLAPTLDGLGVDGEGGHTDHEQLYISSLEPRRDLLRRLLETLA</sequence>
<evidence type="ECO:0000256" key="4">
    <source>
        <dbReference type="ARBA" id="ARBA00022833"/>
    </source>
</evidence>
<dbReference type="Pfam" id="PF01546">
    <property type="entry name" value="Peptidase_M20"/>
    <property type="match status" value="1"/>
</dbReference>
<dbReference type="InterPro" id="IPR001261">
    <property type="entry name" value="ArgE/DapE_CS"/>
</dbReference>
<evidence type="ECO:0000313" key="7">
    <source>
        <dbReference type="EMBL" id="QDL90389.1"/>
    </source>
</evidence>
<keyword evidence="2" id="KW-0479">Metal-binding</keyword>
<dbReference type="KEGG" id="ppru:FDP22_00415"/>
<dbReference type="RefSeq" id="WP_138577346.1">
    <property type="nucleotide sequence ID" value="NZ_CP040818.1"/>
</dbReference>
<feature type="active site" evidence="5">
    <location>
        <position position="83"/>
    </location>
</feature>
<dbReference type="SUPFAM" id="SSF53187">
    <property type="entry name" value="Zn-dependent exopeptidases"/>
    <property type="match status" value="1"/>
</dbReference>
<feature type="domain" description="Peptidase M20 dimerisation" evidence="6">
    <location>
        <begin position="177"/>
        <end position="271"/>
    </location>
</feature>
<dbReference type="CDD" id="cd03885">
    <property type="entry name" value="M20_CPDG2"/>
    <property type="match status" value="1"/>
</dbReference>
<gene>
    <name evidence="7" type="ORF">FDP22_00415</name>
</gene>
<name>A0A5B8FV97_9RHOB</name>
<dbReference type="AlphaFoldDB" id="A0A5B8FV97"/>